<feature type="chain" id="PRO_5046049824" evidence="2">
    <location>
        <begin position="23"/>
        <end position="417"/>
    </location>
</feature>
<evidence type="ECO:0000313" key="4">
    <source>
        <dbReference type="EMBL" id="NHZ82968.1"/>
    </source>
</evidence>
<comment type="caution">
    <text evidence="4">The sequence shown here is derived from an EMBL/GenBank/DDBJ whole genome shotgun (WGS) entry which is preliminary data.</text>
</comment>
<dbReference type="Proteomes" id="UP000621455">
    <property type="component" value="Unassembled WGS sequence"/>
</dbReference>
<feature type="domain" description="DUF4382" evidence="3">
    <location>
        <begin position="52"/>
        <end position="204"/>
    </location>
</feature>
<keyword evidence="2" id="KW-0732">Signal</keyword>
<evidence type="ECO:0000256" key="2">
    <source>
        <dbReference type="SAM" id="SignalP"/>
    </source>
</evidence>
<accession>A0ABX0NCC6</accession>
<dbReference type="EMBL" id="WHJG01000041">
    <property type="protein sequence ID" value="NHZ82968.1"/>
    <property type="molecule type" value="Genomic_DNA"/>
</dbReference>
<dbReference type="InterPro" id="IPR025491">
    <property type="entry name" value="DUF4382"/>
</dbReference>
<protein>
    <submittedName>
        <fullName evidence="4">DUF4382 domain-containing protein</fullName>
    </submittedName>
</protein>
<dbReference type="PROSITE" id="PS51257">
    <property type="entry name" value="PROKAR_LIPOPROTEIN"/>
    <property type="match status" value="1"/>
</dbReference>
<dbReference type="RefSeq" id="WP_167091868.1">
    <property type="nucleotide sequence ID" value="NZ_WHJG01000041.1"/>
</dbReference>
<evidence type="ECO:0000259" key="3">
    <source>
        <dbReference type="Pfam" id="PF14321"/>
    </source>
</evidence>
<reference evidence="4 5" key="1">
    <citation type="submission" date="2019-10" db="EMBL/GenBank/DDBJ databases">
        <title>Taxonomy of Antarctic Massilia spp.: description of Massilia rubra sp. nov., Massilia aquatica sp. nov., Massilia mucilaginosa sp. nov., Massilia frigida sp. nov. isolated from streams, lakes and regoliths.</title>
        <authorList>
            <person name="Holochova P."/>
            <person name="Sedlacek I."/>
            <person name="Kralova S."/>
            <person name="Maslanova I."/>
            <person name="Busse H.-J."/>
            <person name="Stankova E."/>
            <person name="Vrbovska V."/>
            <person name="Kovarovic V."/>
            <person name="Bartak M."/>
            <person name="Svec P."/>
            <person name="Pantucek R."/>
        </authorList>
    </citation>
    <scope>NUCLEOTIDE SEQUENCE [LARGE SCALE GENOMIC DNA]</scope>
    <source>
        <strain evidence="4 5">CCM 8695</strain>
    </source>
</reference>
<evidence type="ECO:0000256" key="1">
    <source>
        <dbReference type="SAM" id="MobiDB-lite"/>
    </source>
</evidence>
<feature type="signal peptide" evidence="2">
    <location>
        <begin position="1"/>
        <end position="22"/>
    </location>
</feature>
<gene>
    <name evidence="4" type="ORF">F2P44_27370</name>
</gene>
<organism evidence="4 5">
    <name type="scientific">Massilia frigida</name>
    <dbReference type="NCBI Taxonomy" id="2609281"/>
    <lineage>
        <taxon>Bacteria</taxon>
        <taxon>Pseudomonadati</taxon>
        <taxon>Pseudomonadota</taxon>
        <taxon>Betaproteobacteria</taxon>
        <taxon>Burkholderiales</taxon>
        <taxon>Oxalobacteraceae</taxon>
        <taxon>Telluria group</taxon>
        <taxon>Massilia</taxon>
    </lineage>
</organism>
<proteinExistence type="predicted"/>
<sequence length="417" mass="41409">MKSTFIRLGTASTILAALALTACGGGGGNPGANRTNGNGNGNGTPPPIGGTTGTLNVSLTDAPACGFDAVNVTISKVRVHKSAAAVDTDGGWSDVVLASPRKINLLDLTNGKLDALGSTEVPAGRYSQVRLMLDPNTGNGFANTVTPTATKSETTLETPSAIQSGVKIISDFEVVAGQPYGLVLDFDACRSVVTKAAGGYLLSPVVTVVPGTANGITGFISPVFARDGVVVSAQQNGSVVSSVVADPSSGAFALSRLVPGAYDIVIVGSGRAAAVIGGVPVASTTGTIAISTAAAPISMPVSLTRTISGTVTLLPAKATVTPFVKVMQTVSAGKTVVIQARDAGAGGAYSISALPVVAPQYANYGASLPLTFGPVTPVQGLGGYRVDALATGYISKTVAVVDVAAGDKANVNLQLAP</sequence>
<feature type="region of interest" description="Disordered" evidence="1">
    <location>
        <begin position="31"/>
        <end position="52"/>
    </location>
</feature>
<dbReference type="Pfam" id="PF14321">
    <property type="entry name" value="DUF4382"/>
    <property type="match status" value="1"/>
</dbReference>
<evidence type="ECO:0000313" key="5">
    <source>
        <dbReference type="Proteomes" id="UP000621455"/>
    </source>
</evidence>
<name>A0ABX0NCC6_9BURK</name>
<keyword evidence="5" id="KW-1185">Reference proteome</keyword>